<dbReference type="GO" id="GO:0004672">
    <property type="term" value="F:protein kinase activity"/>
    <property type="evidence" value="ECO:0007669"/>
    <property type="project" value="InterPro"/>
</dbReference>
<dbReference type="PANTHER" id="PTHR47691">
    <property type="entry name" value="REGULATOR-RELATED"/>
    <property type="match status" value="1"/>
</dbReference>
<name>A0AAE4V388_9NOCA</name>
<dbReference type="PROSITE" id="PS50011">
    <property type="entry name" value="PROTEIN_KINASE_DOM"/>
    <property type="match status" value="1"/>
</dbReference>
<evidence type="ECO:0000259" key="5">
    <source>
        <dbReference type="PROSITE" id="PS50011"/>
    </source>
</evidence>
<evidence type="ECO:0000256" key="2">
    <source>
        <dbReference type="ARBA" id="ARBA00022840"/>
    </source>
</evidence>
<dbReference type="PANTHER" id="PTHR47691:SF3">
    <property type="entry name" value="HTH-TYPE TRANSCRIPTIONAL REGULATOR RV0890C-RELATED"/>
    <property type="match status" value="1"/>
</dbReference>
<comment type="caution">
    <text evidence="6">The sequence shown here is derived from an EMBL/GenBank/DDBJ whole genome shotgun (WGS) entry which is preliminary data.</text>
</comment>
<proteinExistence type="predicted"/>
<sequence length="1036" mass="113826">METRQDDAALKRELVSAGFTEAYEIGRGGFGVVYRCLQPSLDRTVAVKVLTRALDDENRTRFFREQRAMGRLTGHPNIVNVLQVGSTTSGHPFIVMPYHPLDSLDTLIRNDGPLGPDQVLRLGVRIAGAVETAHRLGILHRDIKPGNILLSSYGEPALTDFGIAHIAGGFETSKDMITASPAFTAPEILKGDAPTPASDVYSIGATLFCALTGHAAFERRSGEQVVAQFVRITRHAIPDLRDNGIPDDIAAAIEHAMARDPGDRPSTAVEFGDELRALQARNGLEVDDMALLMEEPVAPLGRREAVSTSSTDEHSGRRAALQSRTGNLPLEVTSFIGRQNELSHAKGMFRTARLVTLTGIGGVGKTRLALRLAADLRDEFPHGVWLAEFGEVMDESVLIDVIARALGLRTGHKDPMDEVVGFLIDRKLLIVLDNCEHVIAPVARFAETVLRTCPEVSIVTTSREPLNIPGESVLRVPSLRTPDADHEPALMASPNYDAIALFEERAAAAVPGFELSDDNIETVVRICRQLDGLPLPIELAAAQLRAMSLGQIAQRLNDRYKLLTHGSRSAPPRQRTLLLCVEWSYDLCTPLERQIWINLSVFVGHFELDAAESMCEDVDRDDLLEGIFSLVDKSILVRQEYGSAVGFRMLETIREFGRVKANASGDWALLRRRHHDWYRQFVQDAKRDWISVRQLEWIARLSREQSNLREAMEFAIVESGEPQEGSALEIAAALFPFWLSRNLLSEGRYWLDRALGTRPVRNSADRVKAIYADSVLAGMQGDLSAGWDLIAQGEALLAEMTDPVSDARIAHAKGILALYSGNVLEAAEKLEEALQVFTADGEVAVRVWILMMLGVAYELGGNTERALACHHEVLAVTESRGESVYRSYSLWGIGVAEFRQGNPVRAAQYMDECLRLCRLIDEPLVAAVSLEILAWIAGRSQDFGRAATLLGAAESLGAAVGSSPLLFQQLRTYHTECNEMTRTSLGDREFRARHRKGLRLGPREAIAFALADTDRDTADPARTESSALDASGGRPD</sequence>
<dbReference type="InterPro" id="IPR000719">
    <property type="entry name" value="Prot_kinase_dom"/>
</dbReference>
<feature type="region of interest" description="Disordered" evidence="4">
    <location>
        <begin position="1015"/>
        <end position="1036"/>
    </location>
</feature>
<dbReference type="RefSeq" id="WP_317746755.1">
    <property type="nucleotide sequence ID" value="NZ_JAWLUP010000116.1"/>
</dbReference>
<dbReference type="InterPro" id="IPR011009">
    <property type="entry name" value="Kinase-like_dom_sf"/>
</dbReference>
<dbReference type="InterPro" id="IPR027417">
    <property type="entry name" value="P-loop_NTPase"/>
</dbReference>
<evidence type="ECO:0000313" key="6">
    <source>
        <dbReference type="EMBL" id="MDV7267945.1"/>
    </source>
</evidence>
<feature type="region of interest" description="Disordered" evidence="4">
    <location>
        <begin position="301"/>
        <end position="322"/>
    </location>
</feature>
<keyword evidence="6" id="KW-0418">Kinase</keyword>
<dbReference type="SUPFAM" id="SSF48452">
    <property type="entry name" value="TPR-like"/>
    <property type="match status" value="1"/>
</dbReference>
<evidence type="ECO:0000256" key="1">
    <source>
        <dbReference type="ARBA" id="ARBA00022741"/>
    </source>
</evidence>
<protein>
    <submittedName>
        <fullName evidence="6">Protein kinase</fullName>
    </submittedName>
</protein>
<dbReference type="PROSITE" id="PS00107">
    <property type="entry name" value="PROTEIN_KINASE_ATP"/>
    <property type="match status" value="1"/>
</dbReference>
<evidence type="ECO:0000313" key="7">
    <source>
        <dbReference type="Proteomes" id="UP001185863"/>
    </source>
</evidence>
<dbReference type="GO" id="GO:0005524">
    <property type="term" value="F:ATP binding"/>
    <property type="evidence" value="ECO:0007669"/>
    <property type="project" value="UniProtKB-UniRule"/>
</dbReference>
<dbReference type="InterPro" id="IPR017441">
    <property type="entry name" value="Protein_kinase_ATP_BS"/>
</dbReference>
<feature type="compositionally biased region" description="Basic and acidic residues" evidence="4">
    <location>
        <begin position="301"/>
        <end position="316"/>
    </location>
</feature>
<gene>
    <name evidence="6" type="ORF">R4315_25825</name>
</gene>
<evidence type="ECO:0000256" key="4">
    <source>
        <dbReference type="SAM" id="MobiDB-lite"/>
    </source>
</evidence>
<keyword evidence="6" id="KW-0808">Transferase</keyword>
<organism evidence="6 7">
    <name type="scientific">Rhodococcus oxybenzonivorans</name>
    <dbReference type="NCBI Taxonomy" id="1990687"/>
    <lineage>
        <taxon>Bacteria</taxon>
        <taxon>Bacillati</taxon>
        <taxon>Actinomycetota</taxon>
        <taxon>Actinomycetes</taxon>
        <taxon>Mycobacteriales</taxon>
        <taxon>Nocardiaceae</taxon>
        <taxon>Rhodococcus</taxon>
    </lineage>
</organism>
<reference evidence="6" key="1">
    <citation type="submission" date="2023-10" db="EMBL/GenBank/DDBJ databases">
        <title>Development of a sustainable strategy for remediation of hydrocarbon-contaminated territories based on the waste exchange concept.</title>
        <authorList>
            <person name="Krivoruchko A."/>
        </authorList>
    </citation>
    <scope>NUCLEOTIDE SEQUENCE</scope>
    <source>
        <strain evidence="6">IEGM 68</strain>
    </source>
</reference>
<dbReference type="PRINTS" id="PR00364">
    <property type="entry name" value="DISEASERSIST"/>
</dbReference>
<dbReference type="Gene3D" id="3.30.200.20">
    <property type="entry name" value="Phosphorylase Kinase, domain 1"/>
    <property type="match status" value="1"/>
</dbReference>
<feature type="domain" description="Protein kinase" evidence="5">
    <location>
        <begin position="19"/>
        <end position="276"/>
    </location>
</feature>
<dbReference type="InterPro" id="IPR008271">
    <property type="entry name" value="Ser/Thr_kinase_AS"/>
</dbReference>
<dbReference type="CDD" id="cd14014">
    <property type="entry name" value="STKc_PknB_like"/>
    <property type="match status" value="1"/>
</dbReference>
<accession>A0AAE4V388</accession>
<dbReference type="EMBL" id="JAWLUP010000116">
    <property type="protein sequence ID" value="MDV7267945.1"/>
    <property type="molecule type" value="Genomic_DNA"/>
</dbReference>
<dbReference type="Gene3D" id="1.25.40.10">
    <property type="entry name" value="Tetratricopeptide repeat domain"/>
    <property type="match status" value="1"/>
</dbReference>
<evidence type="ECO:0000256" key="3">
    <source>
        <dbReference type="PROSITE-ProRule" id="PRU10141"/>
    </source>
</evidence>
<dbReference type="InterPro" id="IPR011990">
    <property type="entry name" value="TPR-like_helical_dom_sf"/>
</dbReference>
<dbReference type="SMART" id="SM00220">
    <property type="entry name" value="S_TKc"/>
    <property type="match status" value="1"/>
</dbReference>
<keyword evidence="1 3" id="KW-0547">Nucleotide-binding</keyword>
<dbReference type="Gene3D" id="3.40.50.300">
    <property type="entry name" value="P-loop containing nucleotide triphosphate hydrolases"/>
    <property type="match status" value="1"/>
</dbReference>
<dbReference type="SUPFAM" id="SSF52540">
    <property type="entry name" value="P-loop containing nucleoside triphosphate hydrolases"/>
    <property type="match status" value="1"/>
</dbReference>
<feature type="binding site" evidence="3">
    <location>
        <position position="48"/>
    </location>
    <ligand>
        <name>ATP</name>
        <dbReference type="ChEBI" id="CHEBI:30616"/>
    </ligand>
</feature>
<dbReference type="SUPFAM" id="SSF56112">
    <property type="entry name" value="Protein kinase-like (PK-like)"/>
    <property type="match status" value="1"/>
</dbReference>
<dbReference type="Pfam" id="PF00069">
    <property type="entry name" value="Pkinase"/>
    <property type="match status" value="1"/>
</dbReference>
<dbReference type="Proteomes" id="UP001185863">
    <property type="component" value="Unassembled WGS sequence"/>
</dbReference>
<dbReference type="PROSITE" id="PS00108">
    <property type="entry name" value="PROTEIN_KINASE_ST"/>
    <property type="match status" value="1"/>
</dbReference>
<dbReference type="Gene3D" id="1.10.510.10">
    <property type="entry name" value="Transferase(Phosphotransferase) domain 1"/>
    <property type="match status" value="1"/>
</dbReference>
<dbReference type="AlphaFoldDB" id="A0AAE4V388"/>
<keyword evidence="2 3" id="KW-0067">ATP-binding</keyword>